<evidence type="ECO:0000313" key="10">
    <source>
        <dbReference type="EMBL" id="QHI96445.1"/>
    </source>
</evidence>
<keyword evidence="5 7" id="KW-1133">Transmembrane helix</keyword>
<protein>
    <submittedName>
        <fullName evidence="10">DUF421 domain-containing protein</fullName>
    </submittedName>
</protein>
<dbReference type="Proteomes" id="UP000463975">
    <property type="component" value="Chromosome"/>
</dbReference>
<dbReference type="PANTHER" id="PTHR34582">
    <property type="entry name" value="UPF0702 TRANSMEMBRANE PROTEIN YCAP"/>
    <property type="match status" value="1"/>
</dbReference>
<evidence type="ECO:0000256" key="7">
    <source>
        <dbReference type="SAM" id="Phobius"/>
    </source>
</evidence>
<accession>A0A6P1NCQ6</accession>
<evidence type="ECO:0000256" key="5">
    <source>
        <dbReference type="ARBA" id="ARBA00022989"/>
    </source>
</evidence>
<keyword evidence="11" id="KW-1185">Reference proteome</keyword>
<dbReference type="AlphaFoldDB" id="A0A6P1NCQ6"/>
<keyword evidence="3" id="KW-1003">Cell membrane</keyword>
<feature type="transmembrane region" description="Helical" evidence="7">
    <location>
        <begin position="6"/>
        <end position="29"/>
    </location>
</feature>
<feature type="transmembrane region" description="Helical" evidence="7">
    <location>
        <begin position="41"/>
        <end position="61"/>
    </location>
</feature>
<feature type="transmembrane region" description="Helical" evidence="7">
    <location>
        <begin position="67"/>
        <end position="85"/>
    </location>
</feature>
<proteinExistence type="inferred from homology"/>
<dbReference type="GO" id="GO:0005886">
    <property type="term" value="C:plasma membrane"/>
    <property type="evidence" value="ECO:0007669"/>
    <property type="project" value="UniProtKB-SubCell"/>
</dbReference>
<evidence type="ECO:0000256" key="4">
    <source>
        <dbReference type="ARBA" id="ARBA00022692"/>
    </source>
</evidence>
<keyword evidence="6 7" id="KW-0472">Membrane</keyword>
<evidence type="ECO:0000259" key="9">
    <source>
        <dbReference type="Pfam" id="PF20730"/>
    </source>
</evidence>
<name>A0A6P1NCQ6_9PROT</name>
<dbReference type="KEGG" id="bomb:GT348_07820"/>
<feature type="domain" description="YetF C-terminal" evidence="8">
    <location>
        <begin position="87"/>
        <end position="206"/>
    </location>
</feature>
<reference evidence="10 11" key="1">
    <citation type="submission" date="2020-01" db="EMBL/GenBank/DDBJ databases">
        <title>Genome sequencing of strain KACC 21507.</title>
        <authorList>
            <person name="Heo J."/>
            <person name="Kim S.-J."/>
            <person name="Kim J.-S."/>
            <person name="Hong S.-B."/>
            <person name="Kwon S.-W."/>
        </authorList>
    </citation>
    <scope>NUCLEOTIDE SEQUENCE [LARGE SCALE GENOMIC DNA]</scope>
    <source>
        <strain evidence="10 11">KACC 21507</strain>
    </source>
</reference>
<sequence>MWIITMMFYLWMLIKLITGFAFIIGYLNISGRTQLSQMNSIDLIGNFILGGMIGGVIYTASIPFMEYVYSLLIGVLVLFGLNFLYRKFSGFRNITIGRPIPIISNKKFLLDNINDKNNKIDILNVASQLNLKGIMSFNDVYFAQIEPNGQVTAFTEKTKRPAAIVCYNGDIREADLENYHKTKEDFLNDMKKQGIEKVEDIFIAELQFGRFSYVCRNGKHIPSLSSGLEEV</sequence>
<dbReference type="Pfam" id="PF20730">
    <property type="entry name" value="YetF_N"/>
    <property type="match status" value="1"/>
</dbReference>
<evidence type="ECO:0000313" key="11">
    <source>
        <dbReference type="Proteomes" id="UP000463975"/>
    </source>
</evidence>
<keyword evidence="4 7" id="KW-0812">Transmembrane</keyword>
<dbReference type="Pfam" id="PF04239">
    <property type="entry name" value="DUF421"/>
    <property type="match status" value="1"/>
</dbReference>
<dbReference type="InterPro" id="IPR007353">
    <property type="entry name" value="DUF421"/>
</dbReference>
<feature type="domain" description="YetF-like N-terminal transmembrane" evidence="9">
    <location>
        <begin position="9"/>
        <end position="84"/>
    </location>
</feature>
<dbReference type="EMBL" id="CP047652">
    <property type="protein sequence ID" value="QHI96445.1"/>
    <property type="molecule type" value="Genomic_DNA"/>
</dbReference>
<organism evidence="10 11">
    <name type="scientific">Aristophania vespae</name>
    <dbReference type="NCBI Taxonomy" id="2697033"/>
    <lineage>
        <taxon>Bacteria</taxon>
        <taxon>Pseudomonadati</taxon>
        <taxon>Pseudomonadota</taxon>
        <taxon>Alphaproteobacteria</taxon>
        <taxon>Acetobacterales</taxon>
        <taxon>Acetobacteraceae</taxon>
        <taxon>Aristophania</taxon>
    </lineage>
</organism>
<gene>
    <name evidence="10" type="ORF">GT348_07820</name>
</gene>
<evidence type="ECO:0000259" key="8">
    <source>
        <dbReference type="Pfam" id="PF04239"/>
    </source>
</evidence>
<dbReference type="InterPro" id="IPR023090">
    <property type="entry name" value="UPF0702_alpha/beta_dom_sf"/>
</dbReference>
<evidence type="ECO:0000256" key="3">
    <source>
        <dbReference type="ARBA" id="ARBA00022475"/>
    </source>
</evidence>
<dbReference type="Gene3D" id="3.30.240.20">
    <property type="entry name" value="bsu07140 like domains"/>
    <property type="match status" value="2"/>
</dbReference>
<evidence type="ECO:0000256" key="2">
    <source>
        <dbReference type="ARBA" id="ARBA00006448"/>
    </source>
</evidence>
<dbReference type="InterPro" id="IPR048454">
    <property type="entry name" value="YetF_N"/>
</dbReference>
<evidence type="ECO:0000256" key="1">
    <source>
        <dbReference type="ARBA" id="ARBA00004651"/>
    </source>
</evidence>
<evidence type="ECO:0000256" key="6">
    <source>
        <dbReference type="ARBA" id="ARBA00023136"/>
    </source>
</evidence>
<comment type="subcellular location">
    <subcellularLocation>
        <location evidence="1">Cell membrane</location>
        <topology evidence="1">Multi-pass membrane protein</topology>
    </subcellularLocation>
</comment>
<dbReference type="PANTHER" id="PTHR34582:SF6">
    <property type="entry name" value="UPF0702 TRANSMEMBRANE PROTEIN YCAP"/>
    <property type="match status" value="1"/>
</dbReference>
<comment type="similarity">
    <text evidence="2">Belongs to the UPF0702 family.</text>
</comment>